<keyword evidence="4" id="KW-1185">Reference proteome</keyword>
<comment type="caution">
    <text evidence="3">The sequence shown here is derived from an EMBL/GenBank/DDBJ whole genome shotgun (WGS) entry which is preliminary data.</text>
</comment>
<dbReference type="Proteomes" id="UP000646749">
    <property type="component" value="Unassembled WGS sequence"/>
</dbReference>
<evidence type="ECO:0000313" key="3">
    <source>
        <dbReference type="EMBL" id="GIG86551.1"/>
    </source>
</evidence>
<dbReference type="EMBL" id="BONW01000004">
    <property type="protein sequence ID" value="GIG86551.1"/>
    <property type="molecule type" value="Genomic_DNA"/>
</dbReference>
<feature type="domain" description="M23ase beta-sheet core" evidence="2">
    <location>
        <begin position="101"/>
        <end position="197"/>
    </location>
</feature>
<proteinExistence type="predicted"/>
<dbReference type="CDD" id="cd12797">
    <property type="entry name" value="M23_peptidase"/>
    <property type="match status" value="1"/>
</dbReference>
<protein>
    <recommendedName>
        <fullName evidence="2">M23ase beta-sheet core domain-containing protein</fullName>
    </recommendedName>
</protein>
<keyword evidence="1" id="KW-0732">Signal</keyword>
<dbReference type="InterPro" id="IPR050570">
    <property type="entry name" value="Cell_wall_metabolism_enzyme"/>
</dbReference>
<evidence type="ECO:0000256" key="1">
    <source>
        <dbReference type="ARBA" id="ARBA00022729"/>
    </source>
</evidence>
<gene>
    <name evidence="3" type="ORF">Pen02_14870</name>
</gene>
<evidence type="ECO:0000259" key="2">
    <source>
        <dbReference type="Pfam" id="PF01551"/>
    </source>
</evidence>
<dbReference type="Gene3D" id="2.70.70.10">
    <property type="entry name" value="Glucose Permease (Domain IIA)"/>
    <property type="match status" value="1"/>
</dbReference>
<organism evidence="3 4">
    <name type="scientific">Plantactinospora endophytica</name>
    <dbReference type="NCBI Taxonomy" id="673535"/>
    <lineage>
        <taxon>Bacteria</taxon>
        <taxon>Bacillati</taxon>
        <taxon>Actinomycetota</taxon>
        <taxon>Actinomycetes</taxon>
        <taxon>Micromonosporales</taxon>
        <taxon>Micromonosporaceae</taxon>
        <taxon>Plantactinospora</taxon>
    </lineage>
</organism>
<dbReference type="PANTHER" id="PTHR21666:SF289">
    <property type="entry name" value="L-ALA--D-GLU ENDOPEPTIDASE"/>
    <property type="match status" value="1"/>
</dbReference>
<dbReference type="SUPFAM" id="SSF51261">
    <property type="entry name" value="Duplicated hybrid motif"/>
    <property type="match status" value="1"/>
</dbReference>
<dbReference type="Pfam" id="PF01551">
    <property type="entry name" value="Peptidase_M23"/>
    <property type="match status" value="1"/>
</dbReference>
<accession>A0ABQ4DWU9</accession>
<sequence length="227" mass="23193">MLLLAGALPAIRPGAGATGEPVRRGATPAWSGGTFADAVAVISASDPAPLHPAAPVHLVGGFVAASVRGVAPVRGDFRWPLDGAPRVVRRFDPPPQPWLAGHRGVDLAAPAGATVRAAGPGVVYFAGSVAGRPLVSVAHANGLRTTYEPVRPGLAAGDPVRPGDPLGVLLSGHPGCAAAGSACLHWGLRRGDEYLDPLLLLGLGRVRLLPVAPDRTSGRSSRPHRWQ</sequence>
<dbReference type="InterPro" id="IPR016047">
    <property type="entry name" value="M23ase_b-sheet_dom"/>
</dbReference>
<dbReference type="InterPro" id="IPR011055">
    <property type="entry name" value="Dup_hybrid_motif"/>
</dbReference>
<evidence type="ECO:0000313" key="4">
    <source>
        <dbReference type="Proteomes" id="UP000646749"/>
    </source>
</evidence>
<dbReference type="PANTHER" id="PTHR21666">
    <property type="entry name" value="PEPTIDASE-RELATED"/>
    <property type="match status" value="1"/>
</dbReference>
<name>A0ABQ4DWU9_9ACTN</name>
<reference evidence="3 4" key="1">
    <citation type="submission" date="2021-01" db="EMBL/GenBank/DDBJ databases">
        <title>Whole genome shotgun sequence of Plantactinospora endophytica NBRC 110450.</title>
        <authorList>
            <person name="Komaki H."/>
            <person name="Tamura T."/>
        </authorList>
    </citation>
    <scope>NUCLEOTIDE SEQUENCE [LARGE SCALE GENOMIC DNA]</scope>
    <source>
        <strain evidence="3 4">NBRC 110450</strain>
    </source>
</reference>